<keyword evidence="4 7" id="KW-0560">Oxidoreductase</keyword>
<dbReference type="PROSITE" id="PS00086">
    <property type="entry name" value="CYTOCHROME_P450"/>
    <property type="match status" value="1"/>
</dbReference>
<keyword evidence="3 7" id="KW-0479">Metal-binding</keyword>
<evidence type="ECO:0000256" key="2">
    <source>
        <dbReference type="ARBA" id="ARBA00022617"/>
    </source>
</evidence>
<evidence type="ECO:0000256" key="6">
    <source>
        <dbReference type="ARBA" id="ARBA00023033"/>
    </source>
</evidence>
<dbReference type="SUPFAM" id="SSF48264">
    <property type="entry name" value="Cytochrome P450"/>
    <property type="match status" value="1"/>
</dbReference>
<dbReference type="PANTHER" id="PTHR24289">
    <property type="entry name" value="STEROID 17-ALPHA-HYDROXYLASE/17,20 LYASE"/>
    <property type="match status" value="1"/>
</dbReference>
<organism evidence="8 9">
    <name type="scientific">Saccoglossus kowalevskii</name>
    <name type="common">Acorn worm</name>
    <dbReference type="NCBI Taxonomy" id="10224"/>
    <lineage>
        <taxon>Eukaryota</taxon>
        <taxon>Metazoa</taxon>
        <taxon>Hemichordata</taxon>
        <taxon>Enteropneusta</taxon>
        <taxon>Harrimaniidae</taxon>
        <taxon>Saccoglossus</taxon>
    </lineage>
</organism>
<name>A0ABM0GYI3_SACKO</name>
<reference evidence="9" key="1">
    <citation type="submission" date="2025-08" db="UniProtKB">
        <authorList>
            <consortium name="RefSeq"/>
        </authorList>
    </citation>
    <scope>IDENTIFICATION</scope>
    <source>
        <tissue evidence="9">Testes</tissue>
    </source>
</reference>
<dbReference type="Proteomes" id="UP000694865">
    <property type="component" value="Unplaced"/>
</dbReference>
<evidence type="ECO:0000256" key="3">
    <source>
        <dbReference type="ARBA" id="ARBA00022723"/>
    </source>
</evidence>
<dbReference type="PRINTS" id="PR00463">
    <property type="entry name" value="EP450I"/>
</dbReference>
<gene>
    <name evidence="9" type="primary">LOC100366779</name>
</gene>
<protein>
    <submittedName>
        <fullName evidence="9">Steroid 17-alpha-hydroxylase/17,20 lyase-like</fullName>
    </submittedName>
</protein>
<evidence type="ECO:0000256" key="4">
    <source>
        <dbReference type="ARBA" id="ARBA00023002"/>
    </source>
</evidence>
<keyword evidence="2 7" id="KW-0349">Heme</keyword>
<comment type="similarity">
    <text evidence="1 7">Belongs to the cytochrome P450 family.</text>
</comment>
<dbReference type="PRINTS" id="PR00385">
    <property type="entry name" value="P450"/>
</dbReference>
<dbReference type="GeneID" id="100366779"/>
<sequence length="467" mass="53619">MTTNVYPDGPVSLPFIGNKLQLGKDPHQKLREMSKKYGKIVSVKFGDKEAVVLNSMELLREAMVQKGQDFNGRPPLRLYEELASKSNKGLRLAEEPYWRVSRKIADLALKIVGHEKWEKIIEDEAKTLIATLKDVEERRFDPAPDIDFAVTNVMCTALFSTRYKRDDKEFLMLYQNQRVINENIWKNSPQDYFSFIKHLPDSDKTTDFRLAVAARDAFFHRKLMEHKSTFQHDRIRDVTDALIKARMEMQAEIPDINISDEYLELLIWDLFDGACATTSAVLKWTLVYMLNFPSVQEKVHQELQDVLGDDPVSIADRVRLPYLQASILETLRLSPPLPLTVPHRTTLSTKIGQFTIPKDTIIVSNLWAMQRDPDVFLEAEVFTPDRFIDPDTNHLFPLSSMNFQPFGAGPRRCPGESFAMMQLFLFSAFLLHQYNVELPSGAAMPATTGELQKVLQPEPFQVLLHSR</sequence>
<accession>A0ABM0GYI3</accession>
<dbReference type="Gene3D" id="1.10.630.10">
    <property type="entry name" value="Cytochrome P450"/>
    <property type="match status" value="1"/>
</dbReference>
<evidence type="ECO:0000256" key="5">
    <source>
        <dbReference type="ARBA" id="ARBA00023004"/>
    </source>
</evidence>
<dbReference type="InterPro" id="IPR001128">
    <property type="entry name" value="Cyt_P450"/>
</dbReference>
<dbReference type="InterPro" id="IPR036396">
    <property type="entry name" value="Cyt_P450_sf"/>
</dbReference>
<dbReference type="Pfam" id="PF00067">
    <property type="entry name" value="p450"/>
    <property type="match status" value="1"/>
</dbReference>
<keyword evidence="6 7" id="KW-0503">Monooxygenase</keyword>
<evidence type="ECO:0000256" key="7">
    <source>
        <dbReference type="RuleBase" id="RU000461"/>
    </source>
</evidence>
<evidence type="ECO:0000313" key="8">
    <source>
        <dbReference type="Proteomes" id="UP000694865"/>
    </source>
</evidence>
<dbReference type="PANTHER" id="PTHR24289:SF1">
    <property type="entry name" value="STEROID 17-ALPHA-HYDROXYLASE_17,20 LYASE"/>
    <property type="match status" value="1"/>
</dbReference>
<evidence type="ECO:0000256" key="1">
    <source>
        <dbReference type="ARBA" id="ARBA00010617"/>
    </source>
</evidence>
<dbReference type="InterPro" id="IPR002401">
    <property type="entry name" value="Cyt_P450_E_grp-I"/>
</dbReference>
<dbReference type="InterPro" id="IPR017972">
    <property type="entry name" value="Cyt_P450_CS"/>
</dbReference>
<keyword evidence="8" id="KW-1185">Reference proteome</keyword>
<keyword evidence="5 7" id="KW-0408">Iron</keyword>
<evidence type="ECO:0000313" key="9">
    <source>
        <dbReference type="RefSeq" id="XP_002740214.1"/>
    </source>
</evidence>
<proteinExistence type="inferred from homology"/>
<dbReference type="RefSeq" id="XP_002740214.1">
    <property type="nucleotide sequence ID" value="XM_002740168.2"/>
</dbReference>